<accession>A0A3N6PHZ9</accession>
<evidence type="ECO:0000313" key="6">
    <source>
        <dbReference type="EMBL" id="RQH25953.1"/>
    </source>
</evidence>
<keyword evidence="2" id="KW-0812">Transmembrane</keyword>
<dbReference type="OrthoDB" id="573033at2"/>
<evidence type="ECO:0000313" key="7">
    <source>
        <dbReference type="Proteomes" id="UP000269154"/>
    </source>
</evidence>
<organism evidence="6 7">
    <name type="scientific">Okeania hirsuta</name>
    <dbReference type="NCBI Taxonomy" id="1458930"/>
    <lineage>
        <taxon>Bacteria</taxon>
        <taxon>Bacillati</taxon>
        <taxon>Cyanobacteriota</taxon>
        <taxon>Cyanophyceae</taxon>
        <taxon>Oscillatoriophycideae</taxon>
        <taxon>Oscillatoriales</taxon>
        <taxon>Microcoleaceae</taxon>
        <taxon>Okeania</taxon>
    </lineage>
</organism>
<dbReference type="GO" id="GO:0012505">
    <property type="term" value="C:endomembrane system"/>
    <property type="evidence" value="ECO:0007669"/>
    <property type="project" value="UniProtKB-SubCell"/>
</dbReference>
<keyword evidence="3" id="KW-1133">Transmembrane helix</keyword>
<feature type="domain" description="DUF1232" evidence="5">
    <location>
        <begin position="22"/>
        <end position="58"/>
    </location>
</feature>
<sequence>MSFSIQSLYTWYRNTIRNPKYRWWIIAGTLAYVLSPFDISPDFIPVVGQIDDVAIVTLLVAEVSQMVVEYMKLRRGKDVAVAPDINDKDSTTTDTTVDVDAVSIK</sequence>
<dbReference type="EMBL" id="RCBY01000289">
    <property type="protein sequence ID" value="RQH25953.1"/>
    <property type="molecule type" value="Genomic_DNA"/>
</dbReference>
<evidence type="ECO:0000256" key="2">
    <source>
        <dbReference type="ARBA" id="ARBA00022692"/>
    </source>
</evidence>
<keyword evidence="7" id="KW-1185">Reference proteome</keyword>
<proteinExistence type="predicted"/>
<dbReference type="AlphaFoldDB" id="A0A3N6PHZ9"/>
<dbReference type="Pfam" id="PF06803">
    <property type="entry name" value="DUF1232"/>
    <property type="match status" value="1"/>
</dbReference>
<name>A0A3N6PHZ9_9CYAN</name>
<evidence type="ECO:0000259" key="5">
    <source>
        <dbReference type="Pfam" id="PF06803"/>
    </source>
</evidence>
<comment type="subcellular location">
    <subcellularLocation>
        <location evidence="1">Endomembrane system</location>
        <topology evidence="1">Multi-pass membrane protein</topology>
    </subcellularLocation>
</comment>
<evidence type="ECO:0000256" key="4">
    <source>
        <dbReference type="ARBA" id="ARBA00023136"/>
    </source>
</evidence>
<protein>
    <submittedName>
        <fullName evidence="6">DUF1232 domain-containing protein</fullName>
    </submittedName>
</protein>
<evidence type="ECO:0000256" key="1">
    <source>
        <dbReference type="ARBA" id="ARBA00004127"/>
    </source>
</evidence>
<gene>
    <name evidence="6" type="ORF">D5R40_28835</name>
</gene>
<evidence type="ECO:0000256" key="3">
    <source>
        <dbReference type="ARBA" id="ARBA00022989"/>
    </source>
</evidence>
<reference evidence="6 7" key="1">
    <citation type="journal article" date="2018" name="ACS Chem. Biol.">
        <title>Ketoreductase domain dysfunction expands chemodiversity: malyngamide biosynthesis in the cyanobacterium Okeania hirsuta.</title>
        <authorList>
            <person name="Moss N.A."/>
            <person name="Leao T."/>
            <person name="Rankin M."/>
            <person name="McCullough T.M."/>
            <person name="Qu P."/>
            <person name="Korobeynikov A."/>
            <person name="Smith J.L."/>
            <person name="Gerwick L."/>
            <person name="Gerwick W.H."/>
        </authorList>
    </citation>
    <scope>NUCLEOTIDE SEQUENCE [LARGE SCALE GENOMIC DNA]</scope>
    <source>
        <strain evidence="6 7">PAB10Feb10-1</strain>
    </source>
</reference>
<keyword evidence="4" id="KW-0472">Membrane</keyword>
<dbReference type="InterPro" id="IPR010652">
    <property type="entry name" value="DUF1232"/>
</dbReference>
<dbReference type="Proteomes" id="UP000269154">
    <property type="component" value="Unassembled WGS sequence"/>
</dbReference>
<dbReference type="RefSeq" id="WP_124147795.1">
    <property type="nucleotide sequence ID" value="NZ_CAWOKI010000317.1"/>
</dbReference>
<comment type="caution">
    <text evidence="6">The sequence shown here is derived from an EMBL/GenBank/DDBJ whole genome shotgun (WGS) entry which is preliminary data.</text>
</comment>